<dbReference type="OrthoDB" id="432381at2759"/>
<evidence type="ECO:0000256" key="2">
    <source>
        <dbReference type="ARBA" id="ARBA00022801"/>
    </source>
</evidence>
<dbReference type="InterPro" id="IPR036452">
    <property type="entry name" value="Ribo_hydro-like"/>
</dbReference>
<feature type="compositionally biased region" description="Polar residues" evidence="4">
    <location>
        <begin position="1"/>
        <end position="12"/>
    </location>
</feature>
<comment type="similarity">
    <text evidence="1">Belongs to the IUNH family.</text>
</comment>
<dbReference type="SUPFAM" id="SSF53590">
    <property type="entry name" value="Nucleoside hydrolase"/>
    <property type="match status" value="1"/>
</dbReference>
<dbReference type="Proteomes" id="UP000054558">
    <property type="component" value="Unassembled WGS sequence"/>
</dbReference>
<name>A0A1Y1HVK1_KLENI</name>
<keyword evidence="7" id="KW-1185">Reference proteome</keyword>
<evidence type="ECO:0000256" key="1">
    <source>
        <dbReference type="ARBA" id="ARBA00009176"/>
    </source>
</evidence>
<dbReference type="Gene3D" id="3.90.245.10">
    <property type="entry name" value="Ribonucleoside hydrolase-like"/>
    <property type="match status" value="1"/>
</dbReference>
<dbReference type="PANTHER" id="PTHR12304">
    <property type="entry name" value="INOSINE-URIDINE PREFERRING NUCLEOSIDE HYDROLASE"/>
    <property type="match status" value="1"/>
</dbReference>
<proteinExistence type="inferred from homology"/>
<dbReference type="STRING" id="105231.A0A1Y1HVK1"/>
<dbReference type="PANTHER" id="PTHR12304:SF4">
    <property type="entry name" value="URIDINE NUCLEOSIDASE"/>
    <property type="match status" value="1"/>
</dbReference>
<feature type="region of interest" description="Disordered" evidence="4">
    <location>
        <begin position="1"/>
        <end position="20"/>
    </location>
</feature>
<evidence type="ECO:0000259" key="5">
    <source>
        <dbReference type="Pfam" id="PF01156"/>
    </source>
</evidence>
<dbReference type="InterPro" id="IPR001910">
    <property type="entry name" value="Inosine/uridine_hydrolase_dom"/>
</dbReference>
<dbReference type="AlphaFoldDB" id="A0A1Y1HVK1"/>
<evidence type="ECO:0000256" key="3">
    <source>
        <dbReference type="ARBA" id="ARBA00023295"/>
    </source>
</evidence>
<feature type="domain" description="Inosine/uridine-preferring nucleoside hydrolase" evidence="5">
    <location>
        <begin position="28"/>
        <end position="331"/>
    </location>
</feature>
<organism evidence="6 7">
    <name type="scientific">Klebsormidium nitens</name>
    <name type="common">Green alga</name>
    <name type="synonym">Ulothrix nitens</name>
    <dbReference type="NCBI Taxonomy" id="105231"/>
    <lineage>
        <taxon>Eukaryota</taxon>
        <taxon>Viridiplantae</taxon>
        <taxon>Streptophyta</taxon>
        <taxon>Klebsormidiophyceae</taxon>
        <taxon>Klebsormidiales</taxon>
        <taxon>Klebsormidiaceae</taxon>
        <taxon>Klebsormidium</taxon>
    </lineage>
</organism>
<evidence type="ECO:0000313" key="7">
    <source>
        <dbReference type="Proteomes" id="UP000054558"/>
    </source>
</evidence>
<dbReference type="GO" id="GO:0005829">
    <property type="term" value="C:cytosol"/>
    <property type="evidence" value="ECO:0000318"/>
    <property type="project" value="GO_Central"/>
</dbReference>
<protein>
    <submittedName>
        <fullName evidence="6">Inosine-uridine preferring nucleoside hydrolase family protein</fullName>
    </submittedName>
</protein>
<evidence type="ECO:0000313" key="6">
    <source>
        <dbReference type="EMBL" id="GAQ82193.1"/>
    </source>
</evidence>
<dbReference type="GO" id="GO:0006152">
    <property type="term" value="P:purine nucleoside catabolic process"/>
    <property type="evidence" value="ECO:0000318"/>
    <property type="project" value="GO_Central"/>
</dbReference>
<gene>
    <name evidence="6" type="ORF">KFL_001030180</name>
</gene>
<dbReference type="CDD" id="cd02650">
    <property type="entry name" value="nuc_hydro_CaPnhB"/>
    <property type="match status" value="1"/>
</dbReference>
<dbReference type="OMA" id="NVEHIHA"/>
<dbReference type="EMBL" id="DF237052">
    <property type="protein sequence ID" value="GAQ82193.1"/>
    <property type="molecule type" value="Genomic_DNA"/>
</dbReference>
<dbReference type="Pfam" id="PF01156">
    <property type="entry name" value="IU_nuc_hydro"/>
    <property type="match status" value="1"/>
</dbReference>
<keyword evidence="2 6" id="KW-0378">Hydrolase</keyword>
<keyword evidence="3" id="KW-0326">Glycosidase</keyword>
<evidence type="ECO:0000256" key="4">
    <source>
        <dbReference type="SAM" id="MobiDB-lite"/>
    </source>
</evidence>
<accession>A0A1Y1HVK1</accession>
<reference evidence="6 7" key="1">
    <citation type="journal article" date="2014" name="Nat. Commun.">
        <title>Klebsormidium flaccidum genome reveals primary factors for plant terrestrial adaptation.</title>
        <authorList>
            <person name="Hori K."/>
            <person name="Maruyama F."/>
            <person name="Fujisawa T."/>
            <person name="Togashi T."/>
            <person name="Yamamoto N."/>
            <person name="Seo M."/>
            <person name="Sato S."/>
            <person name="Yamada T."/>
            <person name="Mori H."/>
            <person name="Tajima N."/>
            <person name="Moriyama T."/>
            <person name="Ikeuchi M."/>
            <person name="Watanabe M."/>
            <person name="Wada H."/>
            <person name="Kobayashi K."/>
            <person name="Saito M."/>
            <person name="Masuda T."/>
            <person name="Sasaki-Sekimoto Y."/>
            <person name="Mashiguchi K."/>
            <person name="Awai K."/>
            <person name="Shimojima M."/>
            <person name="Masuda S."/>
            <person name="Iwai M."/>
            <person name="Nobusawa T."/>
            <person name="Narise T."/>
            <person name="Kondo S."/>
            <person name="Saito H."/>
            <person name="Sato R."/>
            <person name="Murakawa M."/>
            <person name="Ihara Y."/>
            <person name="Oshima-Yamada Y."/>
            <person name="Ohtaka K."/>
            <person name="Satoh M."/>
            <person name="Sonobe K."/>
            <person name="Ishii M."/>
            <person name="Ohtani R."/>
            <person name="Kanamori-Sato M."/>
            <person name="Honoki R."/>
            <person name="Miyazaki D."/>
            <person name="Mochizuki H."/>
            <person name="Umetsu J."/>
            <person name="Higashi K."/>
            <person name="Shibata D."/>
            <person name="Kamiya Y."/>
            <person name="Sato N."/>
            <person name="Nakamura Y."/>
            <person name="Tabata S."/>
            <person name="Ida S."/>
            <person name="Kurokawa K."/>
            <person name="Ohta H."/>
        </authorList>
    </citation>
    <scope>NUCLEOTIDE SEQUENCE [LARGE SCALE GENOMIC DNA]</scope>
    <source>
        <strain evidence="6 7">NIES-2285</strain>
    </source>
</reference>
<dbReference type="InterPro" id="IPR023186">
    <property type="entry name" value="IUNH"/>
</dbReference>
<sequence length="343" mass="36502">MENKSASGSVDTNAVPEDVTRESKAKKIIIDTDPGIDDAMAILMAFNSPELEVLGLTTVFGNVTTALATTNALHLCEVAGQHAIPVAQGEPRPLSGEEPLPADFVHGTDGLGNTNPAAPSGRAHESAAVDFLIAAVNKLPGEITVVALGPCTNIAKAIQLDPSFAKKVAQIVFLGGCFFRSGNVNPACEANVFCDPKAADVVFTSGADVLVVGLNVTERVVLTTSDLERIGNSGTKFGRYIAEVVKFYAEWHLKSDHLQGIFVHDPSAMTAAIDPSLFSWKEGVVRVAETGLCRGHTLLDMGTKKWGENGNPWVDQPKVKVALDVRAEEVKRLIMNRLMSETT</sequence>
<dbReference type="GO" id="GO:0008477">
    <property type="term" value="F:purine nucleosidase activity"/>
    <property type="evidence" value="ECO:0000318"/>
    <property type="project" value="GO_Central"/>
</dbReference>